<reference evidence="1 3" key="1">
    <citation type="journal article" date="2015" name="Int. J. Syst. Evol. Microbiol.">
        <title>Bacillus glycinifermentans sp. nov., isolated from fermented soybean paste.</title>
        <authorList>
            <person name="Kim S.J."/>
            <person name="Dunlap C.A."/>
            <person name="Kwon S.W."/>
            <person name="Rooney A.P."/>
        </authorList>
    </citation>
    <scope>NUCLEOTIDE SEQUENCE [LARGE SCALE GENOMIC DNA]</scope>
    <source>
        <strain evidence="1 3">GO-13</strain>
    </source>
</reference>
<name>A0A0T6BMT1_9BACI</name>
<dbReference type="EMBL" id="LECW02000026">
    <property type="protein sequence ID" value="KRT92844.1"/>
    <property type="molecule type" value="Genomic_DNA"/>
</dbReference>
<reference evidence="2 4" key="3">
    <citation type="submission" date="2023-03" db="EMBL/GenBank/DDBJ databases">
        <title>Agriculturally important microbes genome sequencing.</title>
        <authorList>
            <person name="Dunlap C."/>
        </authorList>
    </citation>
    <scope>NUCLEOTIDE SEQUENCE [LARGE SCALE GENOMIC DNA]</scope>
    <source>
        <strain evidence="2 4">CBP-3203</strain>
    </source>
</reference>
<dbReference type="InterPro" id="IPR025851">
    <property type="entry name" value="SUKH-4"/>
</dbReference>
<comment type="caution">
    <text evidence="1">The sequence shown here is derived from an EMBL/GenBank/DDBJ whole genome shotgun (WGS) entry which is preliminary data.</text>
</comment>
<dbReference type="AlphaFoldDB" id="A0A0T6BMT1"/>
<accession>A0A0T6BMT1</accession>
<dbReference type="Proteomes" id="UP000036168">
    <property type="component" value="Unassembled WGS sequence"/>
</dbReference>
<dbReference type="Pfam" id="PF14435">
    <property type="entry name" value="SUKH-4"/>
    <property type="match status" value="1"/>
</dbReference>
<protein>
    <submittedName>
        <fullName evidence="2">SUKH-4 family immunity protein</fullName>
    </submittedName>
</protein>
<organism evidence="1 3">
    <name type="scientific">Bacillus glycinifermentans</name>
    <dbReference type="NCBI Taxonomy" id="1664069"/>
    <lineage>
        <taxon>Bacteria</taxon>
        <taxon>Bacillati</taxon>
        <taxon>Bacillota</taxon>
        <taxon>Bacilli</taxon>
        <taxon>Bacillales</taxon>
        <taxon>Bacillaceae</taxon>
        <taxon>Bacillus</taxon>
    </lineage>
</organism>
<evidence type="ECO:0000313" key="4">
    <source>
        <dbReference type="Proteomes" id="UP001341297"/>
    </source>
</evidence>
<sequence>MLLPEEFNRNWDVNKNGPLLKFPYDELTETPFSEEFKKFLSFGGLPETPPPYLDFSSSQASFKPITSIFDMSEAFQKYWLLGSTGSGDPICMIENNERIIYLNNVDEYKEVFINSSINQFAECILLFSEMIDKAIQINGEDAFIDHDIPESLIAWLKEELRRVDSNCINEGSFWGIEIESLNE</sequence>
<reference evidence="1" key="2">
    <citation type="submission" date="2015-10" db="EMBL/GenBank/DDBJ databases">
        <authorList>
            <person name="Gilbert D.G."/>
        </authorList>
    </citation>
    <scope>NUCLEOTIDE SEQUENCE</scope>
    <source>
        <strain evidence="1">GO-13</strain>
    </source>
</reference>
<dbReference type="OrthoDB" id="893152at2"/>
<keyword evidence="4" id="KW-1185">Reference proteome</keyword>
<gene>
    <name evidence="1" type="ORF">AB447_221400</name>
    <name evidence="2" type="ORF">P8828_15545</name>
</gene>
<evidence type="ECO:0000313" key="1">
    <source>
        <dbReference type="EMBL" id="KRT92844.1"/>
    </source>
</evidence>
<dbReference type="EMBL" id="JARRTL010000015">
    <property type="protein sequence ID" value="MEC0486212.1"/>
    <property type="molecule type" value="Genomic_DNA"/>
</dbReference>
<evidence type="ECO:0000313" key="2">
    <source>
        <dbReference type="EMBL" id="MEC0486212.1"/>
    </source>
</evidence>
<proteinExistence type="predicted"/>
<dbReference type="Proteomes" id="UP001341297">
    <property type="component" value="Unassembled WGS sequence"/>
</dbReference>
<dbReference type="RefSeq" id="WP_048355182.1">
    <property type="nucleotide sequence ID" value="NZ_JAQCPU010000001.1"/>
</dbReference>
<evidence type="ECO:0000313" key="3">
    <source>
        <dbReference type="Proteomes" id="UP000036168"/>
    </source>
</evidence>